<dbReference type="PANTHER" id="PTHR30065">
    <property type="entry name" value="FLAGELLAR BIOSYNTHETIC PROTEIN FLIR"/>
    <property type="match status" value="1"/>
</dbReference>
<evidence type="ECO:0000313" key="12">
    <source>
        <dbReference type="Proteomes" id="UP000017148"/>
    </source>
</evidence>
<comment type="subcellular location">
    <subcellularLocation>
        <location evidence="10">Cell membrane</location>
        <topology evidence="10">Multi-pass membrane protein</topology>
    </subcellularLocation>
    <subcellularLocation>
        <location evidence="10">Bacterial flagellum basal body</location>
    </subcellularLocation>
</comment>
<organism evidence="11 12">
    <name type="scientific">Chitinivibrio alkaliphilus ACht1</name>
    <dbReference type="NCBI Taxonomy" id="1313304"/>
    <lineage>
        <taxon>Bacteria</taxon>
        <taxon>Pseudomonadati</taxon>
        <taxon>Fibrobacterota</taxon>
        <taxon>Chitinivibrionia</taxon>
        <taxon>Chitinivibrionales</taxon>
        <taxon>Chitinivibrionaceae</taxon>
        <taxon>Chitinivibrio</taxon>
    </lineage>
</organism>
<keyword evidence="11" id="KW-0282">Flagellum</keyword>
<dbReference type="GO" id="GO:0044780">
    <property type="term" value="P:bacterial-type flagellum assembly"/>
    <property type="evidence" value="ECO:0007669"/>
    <property type="project" value="UniProtKB-UniRule"/>
</dbReference>
<name>U7DCP4_9BACT</name>
<dbReference type="STRING" id="1313304.CALK_0124"/>
<evidence type="ECO:0000256" key="2">
    <source>
        <dbReference type="ARBA" id="ARBA00009772"/>
    </source>
</evidence>
<evidence type="ECO:0000256" key="7">
    <source>
        <dbReference type="ARBA" id="ARBA00023136"/>
    </source>
</evidence>
<dbReference type="GO" id="GO:0009425">
    <property type="term" value="C:bacterial-type flagellum basal body"/>
    <property type="evidence" value="ECO:0007669"/>
    <property type="project" value="UniProtKB-SubCell"/>
</dbReference>
<dbReference type="Pfam" id="PF01311">
    <property type="entry name" value="Bac_export_1"/>
    <property type="match status" value="1"/>
</dbReference>
<dbReference type="eggNOG" id="COG1684">
    <property type="taxonomic scope" value="Bacteria"/>
</dbReference>
<keyword evidence="11" id="KW-0966">Cell projection</keyword>
<evidence type="ECO:0000256" key="10">
    <source>
        <dbReference type="RuleBase" id="RU362071"/>
    </source>
</evidence>
<keyword evidence="4 10" id="KW-1003">Cell membrane</keyword>
<comment type="caution">
    <text evidence="11">The sequence shown here is derived from an EMBL/GenBank/DDBJ whole genome shotgun (WGS) entry which is preliminary data.</text>
</comment>
<evidence type="ECO:0000256" key="5">
    <source>
        <dbReference type="ARBA" id="ARBA00022692"/>
    </source>
</evidence>
<feature type="transmembrane region" description="Helical" evidence="10">
    <location>
        <begin position="187"/>
        <end position="206"/>
    </location>
</feature>
<keyword evidence="6 10" id="KW-1133">Transmembrane helix</keyword>
<feature type="transmembrane region" description="Helical" evidence="10">
    <location>
        <begin position="212"/>
        <end position="237"/>
    </location>
</feature>
<evidence type="ECO:0000256" key="4">
    <source>
        <dbReference type="ARBA" id="ARBA00022475"/>
    </source>
</evidence>
<dbReference type="GO" id="GO:0006605">
    <property type="term" value="P:protein targeting"/>
    <property type="evidence" value="ECO:0007669"/>
    <property type="project" value="UniProtKB-UniRule"/>
</dbReference>
<dbReference type="PRINTS" id="PR00953">
    <property type="entry name" value="TYPE3IMRPROT"/>
</dbReference>
<comment type="function">
    <text evidence="1 10">Role in flagellar biosynthesis.</text>
</comment>
<dbReference type="NCBIfam" id="TIGR01400">
    <property type="entry name" value="fliR"/>
    <property type="match status" value="1"/>
</dbReference>
<keyword evidence="5 10" id="KW-0812">Transmembrane</keyword>
<gene>
    <name evidence="11" type="ORF">CALK_0124</name>
</gene>
<proteinExistence type="inferred from homology"/>
<keyword evidence="8 10" id="KW-0975">Bacterial flagellum</keyword>
<dbReference type="InterPro" id="IPR006303">
    <property type="entry name" value="FliR"/>
</dbReference>
<evidence type="ECO:0000256" key="6">
    <source>
        <dbReference type="ARBA" id="ARBA00022989"/>
    </source>
</evidence>
<dbReference type="OrthoDB" id="9807748at2"/>
<dbReference type="PANTHER" id="PTHR30065:SF1">
    <property type="entry name" value="SURFACE PRESENTATION OF ANTIGENS PROTEIN SPAR"/>
    <property type="match status" value="1"/>
</dbReference>
<evidence type="ECO:0000256" key="1">
    <source>
        <dbReference type="ARBA" id="ARBA00002578"/>
    </source>
</evidence>
<feature type="transmembrane region" description="Helical" evidence="10">
    <location>
        <begin position="38"/>
        <end position="58"/>
    </location>
</feature>
<evidence type="ECO:0000256" key="8">
    <source>
        <dbReference type="ARBA" id="ARBA00023143"/>
    </source>
</evidence>
<dbReference type="AlphaFoldDB" id="U7DCP4"/>
<evidence type="ECO:0000313" key="11">
    <source>
        <dbReference type="EMBL" id="ERP39328.1"/>
    </source>
</evidence>
<evidence type="ECO:0000256" key="3">
    <source>
        <dbReference type="ARBA" id="ARBA00021717"/>
    </source>
</evidence>
<feature type="transmembrane region" description="Helical" evidence="10">
    <location>
        <begin position="162"/>
        <end position="180"/>
    </location>
</feature>
<dbReference type="InterPro" id="IPR002010">
    <property type="entry name" value="T3SS_IM_R"/>
</dbReference>
<dbReference type="Proteomes" id="UP000017148">
    <property type="component" value="Unassembled WGS sequence"/>
</dbReference>
<accession>U7DCP4</accession>
<feature type="transmembrane region" description="Helical" evidence="10">
    <location>
        <begin position="78"/>
        <end position="101"/>
    </location>
</feature>
<keyword evidence="12" id="KW-1185">Reference proteome</keyword>
<sequence>MPELTIMEIQVFLLAFIRITIFLHFMPLFDQSFIPVQVRAGLAFFLVVILFNSIYTVADLPLVSSLWEFAGIVIREMILGMLVGYLFRSLFAAVSFAGRVVDMQLGFAMLQIPDPILEGEQTSATGMLQLLVFALVFLISQGHYYLFLAIEHSFHIIPPGEIVMAGDTLFQIALFTIVALTEMALRLALPLMAILMITSMTLGVVAKTMPQMNVFFVGMPLKILIGFSVLVVLLPILTQIFQQLYMQLYRDIWGLLNQLGGR</sequence>
<feature type="transmembrane region" description="Helical" evidence="10">
    <location>
        <begin position="6"/>
        <end position="26"/>
    </location>
</feature>
<dbReference type="EMBL" id="ASJR01000001">
    <property type="protein sequence ID" value="ERP39328.1"/>
    <property type="molecule type" value="Genomic_DNA"/>
</dbReference>
<keyword evidence="7 10" id="KW-0472">Membrane</keyword>
<dbReference type="RefSeq" id="WP_022635688.1">
    <property type="nucleotide sequence ID" value="NZ_ASJR01000001.1"/>
</dbReference>
<feature type="transmembrane region" description="Helical" evidence="10">
    <location>
        <begin position="130"/>
        <end position="150"/>
    </location>
</feature>
<evidence type="ECO:0000256" key="9">
    <source>
        <dbReference type="NCBIfam" id="TIGR01400"/>
    </source>
</evidence>
<keyword evidence="11" id="KW-0969">Cilium</keyword>
<dbReference type="GO" id="GO:0005886">
    <property type="term" value="C:plasma membrane"/>
    <property type="evidence" value="ECO:0007669"/>
    <property type="project" value="UniProtKB-SubCell"/>
</dbReference>
<reference evidence="11 12" key="1">
    <citation type="journal article" date="2013" name="Environ. Microbiol.">
        <title>Genome analysis of Chitinivibrio alkaliphilus gen. nov., sp. nov., a novel extremely haloalkaliphilic anaerobic chitinolytic bacterium from the candidate phylum Termite Group 3.</title>
        <authorList>
            <person name="Sorokin D.Y."/>
            <person name="Gumerov V.M."/>
            <person name="Rakitin A.L."/>
            <person name="Beletsky A.V."/>
            <person name="Damste J.S."/>
            <person name="Muyzer G."/>
            <person name="Mardanov A.V."/>
            <person name="Ravin N.V."/>
        </authorList>
    </citation>
    <scope>NUCLEOTIDE SEQUENCE [LARGE SCALE GENOMIC DNA]</scope>
    <source>
        <strain evidence="11 12">ACht1</strain>
    </source>
</reference>
<protein>
    <recommendedName>
        <fullName evidence="3 9">Flagellar biosynthetic protein FliR</fullName>
    </recommendedName>
</protein>
<comment type="similarity">
    <text evidence="2 10">Belongs to the FliR/MopE/SpaR family.</text>
</comment>